<keyword evidence="3" id="KW-1185">Reference proteome</keyword>
<dbReference type="EMBL" id="JAUEPU010000007">
    <property type="protein sequence ID" value="KAK0501072.1"/>
    <property type="molecule type" value="Genomic_DNA"/>
</dbReference>
<gene>
    <name evidence="2" type="ORF">EDD18DRAFT_1102025</name>
</gene>
<name>A0AA39US56_9AGAR</name>
<protein>
    <submittedName>
        <fullName evidence="2">Uncharacterized protein</fullName>
    </submittedName>
</protein>
<evidence type="ECO:0000313" key="3">
    <source>
        <dbReference type="Proteomes" id="UP001175228"/>
    </source>
</evidence>
<feature type="compositionally biased region" description="Basic and acidic residues" evidence="1">
    <location>
        <begin position="401"/>
        <end position="424"/>
    </location>
</feature>
<reference evidence="2" key="1">
    <citation type="submission" date="2023-06" db="EMBL/GenBank/DDBJ databases">
        <authorList>
            <consortium name="Lawrence Berkeley National Laboratory"/>
            <person name="Ahrendt S."/>
            <person name="Sahu N."/>
            <person name="Indic B."/>
            <person name="Wong-Bajracharya J."/>
            <person name="Merenyi Z."/>
            <person name="Ke H.-M."/>
            <person name="Monk M."/>
            <person name="Kocsube S."/>
            <person name="Drula E."/>
            <person name="Lipzen A."/>
            <person name="Balint B."/>
            <person name="Henrissat B."/>
            <person name="Andreopoulos B."/>
            <person name="Martin F.M."/>
            <person name="Harder C.B."/>
            <person name="Rigling D."/>
            <person name="Ford K.L."/>
            <person name="Foster G.D."/>
            <person name="Pangilinan J."/>
            <person name="Papanicolaou A."/>
            <person name="Barry K."/>
            <person name="LaButti K."/>
            <person name="Viragh M."/>
            <person name="Koriabine M."/>
            <person name="Yan M."/>
            <person name="Riley R."/>
            <person name="Champramary S."/>
            <person name="Plett K.L."/>
            <person name="Tsai I.J."/>
            <person name="Slot J."/>
            <person name="Sipos G."/>
            <person name="Plett J."/>
            <person name="Nagy L.G."/>
            <person name="Grigoriev I.V."/>
        </authorList>
    </citation>
    <scope>NUCLEOTIDE SEQUENCE</scope>
    <source>
        <strain evidence="2">HWK02</strain>
    </source>
</reference>
<sequence>MVAETAWPLLSNLPTLPLPNLVKGWAKGERLVYLEQTVTTYNDKKNIGSKKANEYATTTVVNEYFQRFFWALPLNQDPESDDPPFVDDAYLSEEQLAVKVAVIKQMSSAIPKWLDYRASKSVAPLGFTLKQVMRDPMASFLSRLSGVEGPRQRAPTAKQLFGKDNDDINRRFEALWISLGGEAKDRPAARASFVAEEFDKLPEESQRMWTLQAAKATEEIKKSRGSAYAEPTLLPPEEAQRVIDSLATYFGPLLEGVSKMIGCHISMAVVGPEPRRGGQVNVITLHEGVDKSPKPVTFDEGGGEKYRIWLAALGEWGMSCYSPEDQKARSLPGIGVPSGPPRFLIPDPPWRSAIPAANTARSEQPEQGAASGVDESEEEARPVKKKARDKGKKRARVSSAIEREPSEQRSKRSKSGNDDTETRASVEPQPQPNTRSKPQPEPRTRTNILPALHQLSLDDTNRIDPALLAGGVAPGTFIPNCGPNDHPNPFRAGDAPQPPPIPSDAVPIQPELSSKVRPAYLERENWPEWFAAARAYLGKFKLGDDWDRLVDALSIVEGQRGFIKTGKPLQRTDRPPQISLWIQNARLRDPTPLGDRDAFTQSWWRWWRQIQPDSRGVGEGEGPIPVDSRRNSGEWDRMDRPGQNGLYSVVASLAWWGESVSHNAGARKEWCAAVDDVLWALECLAAIAADA</sequence>
<evidence type="ECO:0000313" key="2">
    <source>
        <dbReference type="EMBL" id="KAK0501072.1"/>
    </source>
</evidence>
<dbReference type="Proteomes" id="UP001175228">
    <property type="component" value="Unassembled WGS sequence"/>
</dbReference>
<dbReference type="AlphaFoldDB" id="A0AA39US56"/>
<evidence type="ECO:0000256" key="1">
    <source>
        <dbReference type="SAM" id="MobiDB-lite"/>
    </source>
</evidence>
<proteinExistence type="predicted"/>
<feature type="region of interest" description="Disordered" evidence="1">
    <location>
        <begin position="325"/>
        <end position="444"/>
    </location>
</feature>
<comment type="caution">
    <text evidence="2">The sequence shown here is derived from an EMBL/GenBank/DDBJ whole genome shotgun (WGS) entry which is preliminary data.</text>
</comment>
<organism evidence="2 3">
    <name type="scientific">Armillaria luteobubalina</name>
    <dbReference type="NCBI Taxonomy" id="153913"/>
    <lineage>
        <taxon>Eukaryota</taxon>
        <taxon>Fungi</taxon>
        <taxon>Dikarya</taxon>
        <taxon>Basidiomycota</taxon>
        <taxon>Agaricomycotina</taxon>
        <taxon>Agaricomycetes</taxon>
        <taxon>Agaricomycetidae</taxon>
        <taxon>Agaricales</taxon>
        <taxon>Marasmiineae</taxon>
        <taxon>Physalacriaceae</taxon>
        <taxon>Armillaria</taxon>
    </lineage>
</organism>
<accession>A0AA39US56</accession>
<feature type="compositionally biased region" description="Basic residues" evidence="1">
    <location>
        <begin position="383"/>
        <end position="396"/>
    </location>
</feature>